<dbReference type="Gene3D" id="3.30.160.60">
    <property type="entry name" value="Classic Zinc Finger"/>
    <property type="match status" value="1"/>
</dbReference>
<gene>
    <name evidence="9" type="primary">Znf252</name>
    <name evidence="9" type="ORF">UROPYL_R00022</name>
</gene>
<protein>
    <submittedName>
        <fullName evidence="9">ZN252 protein</fullName>
    </submittedName>
</protein>
<feature type="domain" description="C2H2-type" evidence="8">
    <location>
        <begin position="27"/>
        <end position="54"/>
    </location>
</feature>
<feature type="non-terminal residue" evidence="9">
    <location>
        <position position="54"/>
    </location>
</feature>
<evidence type="ECO:0000256" key="5">
    <source>
        <dbReference type="ARBA" id="ARBA00022833"/>
    </source>
</evidence>
<feature type="non-terminal residue" evidence="9">
    <location>
        <position position="1"/>
    </location>
</feature>
<evidence type="ECO:0000259" key="8">
    <source>
        <dbReference type="PROSITE" id="PS50157"/>
    </source>
</evidence>
<evidence type="ECO:0000256" key="7">
    <source>
        <dbReference type="PROSITE-ProRule" id="PRU00042"/>
    </source>
</evidence>
<keyword evidence="10" id="KW-1185">Reference proteome</keyword>
<evidence type="ECO:0000256" key="6">
    <source>
        <dbReference type="ARBA" id="ARBA00023242"/>
    </source>
</evidence>
<dbReference type="GO" id="GO:0008270">
    <property type="term" value="F:zinc ion binding"/>
    <property type="evidence" value="ECO:0007669"/>
    <property type="project" value="UniProtKB-KW"/>
</dbReference>
<dbReference type="GO" id="GO:0005634">
    <property type="term" value="C:nucleus"/>
    <property type="evidence" value="ECO:0007669"/>
    <property type="project" value="UniProtKB-SubCell"/>
</dbReference>
<evidence type="ECO:0000256" key="3">
    <source>
        <dbReference type="ARBA" id="ARBA00022737"/>
    </source>
</evidence>
<evidence type="ECO:0000256" key="1">
    <source>
        <dbReference type="ARBA" id="ARBA00004123"/>
    </source>
</evidence>
<dbReference type="Proteomes" id="UP000524542">
    <property type="component" value="Unassembled WGS sequence"/>
</dbReference>
<dbReference type="PANTHER" id="PTHR23226">
    <property type="entry name" value="ZINC FINGER AND SCAN DOMAIN-CONTAINING"/>
    <property type="match status" value="1"/>
</dbReference>
<evidence type="ECO:0000256" key="2">
    <source>
        <dbReference type="ARBA" id="ARBA00022723"/>
    </source>
</evidence>
<dbReference type="PROSITE" id="PS50157">
    <property type="entry name" value="ZINC_FINGER_C2H2_2"/>
    <property type="match status" value="2"/>
</dbReference>
<organism evidence="9 10">
    <name type="scientific">Urocynchramus pylzowi</name>
    <dbReference type="NCBI Taxonomy" id="571890"/>
    <lineage>
        <taxon>Eukaryota</taxon>
        <taxon>Metazoa</taxon>
        <taxon>Chordata</taxon>
        <taxon>Craniata</taxon>
        <taxon>Vertebrata</taxon>
        <taxon>Euteleostomi</taxon>
        <taxon>Archelosauria</taxon>
        <taxon>Archosauria</taxon>
        <taxon>Dinosauria</taxon>
        <taxon>Saurischia</taxon>
        <taxon>Theropoda</taxon>
        <taxon>Coelurosauria</taxon>
        <taxon>Aves</taxon>
        <taxon>Neognathae</taxon>
        <taxon>Neoaves</taxon>
        <taxon>Telluraves</taxon>
        <taxon>Australaves</taxon>
        <taxon>Passeriformes</taxon>
        <taxon>Passeroidea</taxon>
        <taxon>Fringillidae</taxon>
        <taxon>Urocynchramus</taxon>
    </lineage>
</organism>
<comment type="subcellular location">
    <subcellularLocation>
        <location evidence="1">Nucleus</location>
    </subcellularLocation>
</comment>
<keyword evidence="5" id="KW-0862">Zinc</keyword>
<dbReference type="GO" id="GO:0000978">
    <property type="term" value="F:RNA polymerase II cis-regulatory region sequence-specific DNA binding"/>
    <property type="evidence" value="ECO:0007669"/>
    <property type="project" value="TreeGrafter"/>
</dbReference>
<keyword evidence="3" id="KW-0677">Repeat</keyword>
<name>A0A7K5TC10_9FRIN</name>
<evidence type="ECO:0000313" key="9">
    <source>
        <dbReference type="EMBL" id="NWU01898.1"/>
    </source>
</evidence>
<dbReference type="PANTHER" id="PTHR23226:SF416">
    <property type="entry name" value="FI01424P"/>
    <property type="match status" value="1"/>
</dbReference>
<feature type="domain" description="C2H2-type" evidence="8">
    <location>
        <begin position="1"/>
        <end position="26"/>
    </location>
</feature>
<dbReference type="SUPFAM" id="SSF57667">
    <property type="entry name" value="beta-beta-alpha zinc fingers"/>
    <property type="match status" value="1"/>
</dbReference>
<dbReference type="InterPro" id="IPR036236">
    <property type="entry name" value="Znf_C2H2_sf"/>
</dbReference>
<sequence length="54" mass="6158">CQEGRQSFSQSLELVVQGKLHDGEKPYKSLECGKSYRQSNNLICHQLIHTGERP</sequence>
<keyword evidence="2" id="KW-0479">Metal-binding</keyword>
<keyword evidence="4 7" id="KW-0863">Zinc-finger</keyword>
<reference evidence="9 10" key="1">
    <citation type="submission" date="2019-09" db="EMBL/GenBank/DDBJ databases">
        <title>Bird 10,000 Genomes (B10K) Project - Family phase.</title>
        <authorList>
            <person name="Zhang G."/>
        </authorList>
    </citation>
    <scope>NUCLEOTIDE SEQUENCE [LARGE SCALE GENOMIC DNA]</scope>
    <source>
        <strain evidence="9">B10K-DU-012-38</strain>
        <tissue evidence="9">Muscle</tissue>
    </source>
</reference>
<dbReference type="EMBL" id="VZRH01006722">
    <property type="protein sequence ID" value="NWU01898.1"/>
    <property type="molecule type" value="Genomic_DNA"/>
</dbReference>
<comment type="caution">
    <text evidence="9">The sequence shown here is derived from an EMBL/GenBank/DDBJ whole genome shotgun (WGS) entry which is preliminary data.</text>
</comment>
<proteinExistence type="predicted"/>
<dbReference type="AlphaFoldDB" id="A0A7K5TC10"/>
<accession>A0A7K5TC10</accession>
<dbReference type="GO" id="GO:0000981">
    <property type="term" value="F:DNA-binding transcription factor activity, RNA polymerase II-specific"/>
    <property type="evidence" value="ECO:0007669"/>
    <property type="project" value="TreeGrafter"/>
</dbReference>
<dbReference type="FunFam" id="3.30.160.60:FF:002343">
    <property type="entry name" value="Zinc finger protein 33A"/>
    <property type="match status" value="1"/>
</dbReference>
<dbReference type="InterPro" id="IPR013087">
    <property type="entry name" value="Znf_C2H2_type"/>
</dbReference>
<keyword evidence="6" id="KW-0539">Nucleus</keyword>
<evidence type="ECO:0000256" key="4">
    <source>
        <dbReference type="ARBA" id="ARBA00022771"/>
    </source>
</evidence>
<evidence type="ECO:0000313" key="10">
    <source>
        <dbReference type="Proteomes" id="UP000524542"/>
    </source>
</evidence>